<dbReference type="Pfam" id="PF12314">
    <property type="entry name" value="IMCp"/>
    <property type="match status" value="1"/>
</dbReference>
<evidence type="ECO:0000256" key="1">
    <source>
        <dbReference type="SAM" id="MobiDB-lite"/>
    </source>
</evidence>
<dbReference type="InterPro" id="IPR022086">
    <property type="entry name" value="IMCp"/>
</dbReference>
<evidence type="ECO:0000313" key="3">
    <source>
        <dbReference type="Proteomes" id="UP000557509"/>
    </source>
</evidence>
<gene>
    <name evidence="2" type="ORF">TGRH88_074710</name>
</gene>
<comment type="caution">
    <text evidence="2">The sequence shown here is derived from an EMBL/GenBank/DDBJ whole genome shotgun (WGS) entry which is preliminary data.</text>
</comment>
<evidence type="ECO:0000313" key="2">
    <source>
        <dbReference type="EMBL" id="KAF4641661.1"/>
    </source>
</evidence>
<feature type="region of interest" description="Disordered" evidence="1">
    <location>
        <begin position="374"/>
        <end position="424"/>
    </location>
</feature>
<feature type="compositionally biased region" description="Low complexity" evidence="1">
    <location>
        <begin position="403"/>
        <end position="413"/>
    </location>
</feature>
<reference evidence="2 3" key="1">
    <citation type="submission" date="2020-03" db="EMBL/GenBank/DDBJ databases">
        <title>Genome sequence of Toxoplasma gondii RH-88 strain.</title>
        <authorList>
            <person name="Lorenzi H.A."/>
            <person name="Venepally P."/>
            <person name="Rozenberg A."/>
            <person name="Sibley D."/>
        </authorList>
    </citation>
    <scope>NUCLEOTIDE SEQUENCE [LARGE SCALE GENOMIC DNA]</scope>
    <source>
        <strain evidence="2 3">RH-88</strain>
    </source>
</reference>
<name>A0A7J6K597_TOXGO</name>
<sequence>MDTDTRLARPARARGALLRLLVPPSWRAAHAVHSARGQSLAALKCSLFRNRQTNIPVAFPTHAGPLIIGPQSPAGGSMFITGTTENAEVERVNVRLQADQPVVPVPVYQDVYKRDKYIEVPTVELNDTIIPKVYNQSAVHEVPKMDIAFQEKEVAVHTEKLVDRDVEVPVLVGYAPQFVPKWDVREVPRPVPKYEGEQEVIEVEVPEIEYKDTYVEKEVVVDVKEKIIPKVTEVVKEVEVVQYEWKQQYQDVPVYKYVPKFDVELDCPPPIIVPYPETRFVKEDPSVVQPYCSPLTACCPGTATHKVVTTDRLYVRGTDGAGASQPSAPLVTVGGAFHSMSPDVQMQSEAIPSAHGVLPADYVAQGQLIGDAPGYSSEGQLPNIQLAPGPVFPMPSPQVEQPASSFGGSSSGSEAEEAKPTASEKQSFWNWLFGKKEETGKVAEQKKQEAVDYTAHFQQLHQQGTPSHKAEGQAGKDDTATNLEPSVVYKGVVSRPAVFAGNLNPISFKLHAIEIHQFIPLPNVRVPEFVKALPDGLMATDVSGLDRFFGSVPTGWADPDVTGIPAPMMSDILAGNIQASTTSPLINNLSEKFVQQENTVQQAQTDARAASGVGLGEEAQISA</sequence>
<feature type="region of interest" description="Disordered" evidence="1">
    <location>
        <begin position="461"/>
        <end position="480"/>
    </location>
</feature>
<organism evidence="2 3">
    <name type="scientific">Toxoplasma gondii</name>
    <dbReference type="NCBI Taxonomy" id="5811"/>
    <lineage>
        <taxon>Eukaryota</taxon>
        <taxon>Sar</taxon>
        <taxon>Alveolata</taxon>
        <taxon>Apicomplexa</taxon>
        <taxon>Conoidasida</taxon>
        <taxon>Coccidia</taxon>
        <taxon>Eucoccidiorida</taxon>
        <taxon>Eimeriorina</taxon>
        <taxon>Sarcocystidae</taxon>
        <taxon>Toxoplasma</taxon>
    </lineage>
</organism>
<dbReference type="Proteomes" id="UP000557509">
    <property type="component" value="Unassembled WGS sequence"/>
</dbReference>
<keyword evidence="3" id="KW-1185">Reference proteome</keyword>
<proteinExistence type="predicted"/>
<protein>
    <submittedName>
        <fullName evidence="2">Alveolin domain containing intermediate filament IMC10</fullName>
    </submittedName>
</protein>
<accession>A0A7J6K597</accession>
<dbReference type="VEuPathDB" id="ToxoDB:TGME49_230210"/>
<dbReference type="AlphaFoldDB" id="A0A7J6K597"/>
<feature type="compositionally biased region" description="Basic and acidic residues" evidence="1">
    <location>
        <begin position="468"/>
        <end position="479"/>
    </location>
</feature>
<dbReference type="EMBL" id="JAAUHK010000194">
    <property type="protein sequence ID" value="KAF4641661.1"/>
    <property type="molecule type" value="Genomic_DNA"/>
</dbReference>